<dbReference type="AlphaFoldDB" id="B5IYH8"/>
<evidence type="ECO:0000313" key="4">
    <source>
        <dbReference type="EMBL" id="AGI68730.1"/>
    </source>
</evidence>
<gene>
    <name evidence="2" type="ORF">OAN307_c17890</name>
    <name evidence="3" type="ORF">OAN307_c30550</name>
    <name evidence="4" type="ORF">OAN307_c32080</name>
    <name evidence="5" type="ORF">OAN307_c36760</name>
</gene>
<dbReference type="InterPro" id="IPR012337">
    <property type="entry name" value="RNaseH-like_sf"/>
</dbReference>
<dbReference type="KEGG" id="oat:OAN307_c30550"/>
<dbReference type="EMBL" id="CP003740">
    <property type="protein sequence ID" value="AGI68597.1"/>
    <property type="molecule type" value="Genomic_DNA"/>
</dbReference>
<dbReference type="EMBL" id="CP003740">
    <property type="protein sequence ID" value="AGI68730.1"/>
    <property type="molecule type" value="Genomic_DNA"/>
</dbReference>
<protein>
    <submittedName>
        <fullName evidence="3">IS3-family transposase</fullName>
    </submittedName>
</protein>
<dbReference type="NCBIfam" id="NF033516">
    <property type="entry name" value="transpos_IS3"/>
    <property type="match status" value="1"/>
</dbReference>
<dbReference type="InterPro" id="IPR025948">
    <property type="entry name" value="HTH-like_dom"/>
</dbReference>
<dbReference type="GO" id="GO:0015074">
    <property type="term" value="P:DNA integration"/>
    <property type="evidence" value="ECO:0007669"/>
    <property type="project" value="InterPro"/>
</dbReference>
<dbReference type="InterPro" id="IPR036397">
    <property type="entry name" value="RNaseH_sf"/>
</dbReference>
<dbReference type="GO" id="GO:0003676">
    <property type="term" value="F:nucleic acid binding"/>
    <property type="evidence" value="ECO:0007669"/>
    <property type="project" value="InterPro"/>
</dbReference>
<dbReference type="PANTHER" id="PTHR46889:SF4">
    <property type="entry name" value="TRANSPOSASE INSO FOR INSERTION SEQUENCE ELEMENT IS911B-RELATED"/>
    <property type="match status" value="1"/>
</dbReference>
<name>B5IYH8_9RHOB</name>
<evidence type="ECO:0000313" key="5">
    <source>
        <dbReference type="EMBL" id="AGI69136.1"/>
    </source>
</evidence>
<evidence type="ECO:0000313" key="3">
    <source>
        <dbReference type="EMBL" id="AGI68597.1"/>
    </source>
</evidence>
<dbReference type="InterPro" id="IPR001584">
    <property type="entry name" value="Integrase_cat-core"/>
</dbReference>
<sequence length="285" mass="33409">MRFAFIDVWKEEWPVEFLCRVMRVTSRGFRAWRVRPMSQRQRDDMVILAHIREQHRLSLQSYGRPRMTEELQELGLKVGHRRVGRLMGENGIKIIRTQKYKATTDSNHTFNIAPNLLDQDFSATGPNQKWAGDISYIWTSEGWLYLAVILDLYSRRVIGWAVSNRMKKDLAIRALDMAVALRQPPEDCIHHTDRGSQYCSNEYQKRLSKHGFKISMSGKGNCYDNSMVETFFKSIKAELIWRNRWDTRRQAEGAIFQYINGFYNPRRRHSSLGGKSPLAFERKAA</sequence>
<dbReference type="Proteomes" id="UP000005307">
    <property type="component" value="Chromosome"/>
</dbReference>
<dbReference type="KEGG" id="oat:OAN307_c32080"/>
<evidence type="ECO:0000313" key="2">
    <source>
        <dbReference type="EMBL" id="AGI67451.1"/>
    </source>
</evidence>
<feature type="domain" description="Integrase catalytic" evidence="1">
    <location>
        <begin position="122"/>
        <end position="285"/>
    </location>
</feature>
<organism evidence="3 6">
    <name type="scientific">Octadecabacter antarcticus 307</name>
    <dbReference type="NCBI Taxonomy" id="391626"/>
    <lineage>
        <taxon>Bacteria</taxon>
        <taxon>Pseudomonadati</taxon>
        <taxon>Pseudomonadota</taxon>
        <taxon>Alphaproteobacteria</taxon>
        <taxon>Rhodobacterales</taxon>
        <taxon>Roseobacteraceae</taxon>
        <taxon>Octadecabacter</taxon>
    </lineage>
</organism>
<dbReference type="EMBL" id="CP003740">
    <property type="protein sequence ID" value="AGI69136.1"/>
    <property type="molecule type" value="Genomic_DNA"/>
</dbReference>
<dbReference type="SUPFAM" id="SSF53098">
    <property type="entry name" value="Ribonuclease H-like"/>
    <property type="match status" value="1"/>
</dbReference>
<dbReference type="KEGG" id="oat:OAN307_c17890"/>
<evidence type="ECO:0000313" key="6">
    <source>
        <dbReference type="Proteomes" id="UP000005307"/>
    </source>
</evidence>
<keyword evidence="6" id="KW-1185">Reference proteome</keyword>
<dbReference type="PROSITE" id="PS50994">
    <property type="entry name" value="INTEGRASE"/>
    <property type="match status" value="1"/>
</dbReference>
<dbReference type="eggNOG" id="COG2801">
    <property type="taxonomic scope" value="Bacteria"/>
</dbReference>
<dbReference type="PANTHER" id="PTHR46889">
    <property type="entry name" value="TRANSPOSASE INSF FOR INSERTION SEQUENCE IS3B-RELATED"/>
    <property type="match status" value="1"/>
</dbReference>
<dbReference type="KEGG" id="oat:OAN307_c36760"/>
<dbReference type="Pfam" id="PF00665">
    <property type="entry name" value="rve"/>
    <property type="match status" value="1"/>
</dbReference>
<proteinExistence type="predicted"/>
<dbReference type="Pfam" id="PF13333">
    <property type="entry name" value="rve_2"/>
    <property type="match status" value="1"/>
</dbReference>
<dbReference type="InterPro" id="IPR048020">
    <property type="entry name" value="Transpos_IS3"/>
</dbReference>
<dbReference type="EMBL" id="CP003740">
    <property type="protein sequence ID" value="AGI67451.1"/>
    <property type="molecule type" value="Genomic_DNA"/>
</dbReference>
<accession>B5IYH8</accession>
<dbReference type="InterPro" id="IPR050900">
    <property type="entry name" value="Transposase_IS3/IS150/IS904"/>
</dbReference>
<reference evidence="3 6" key="1">
    <citation type="journal article" date="2013" name="PLoS ONE">
        <title>Poles Apart: Arctic and Antarctic Octadecabacter strains Share High Genome Plasticity and a New Type of Xanthorhodopsin.</title>
        <authorList>
            <person name="Vollmers J."/>
            <person name="Voget S."/>
            <person name="Dietrich S."/>
            <person name="Gollnow K."/>
            <person name="Smits M."/>
            <person name="Meyer K."/>
            <person name="Brinkhoff T."/>
            <person name="Simon M."/>
            <person name="Daniel R."/>
        </authorList>
    </citation>
    <scope>NUCLEOTIDE SEQUENCE [LARGE SCALE GENOMIC DNA]</scope>
    <source>
        <strain evidence="3 6">307</strain>
    </source>
</reference>
<dbReference type="Pfam" id="PF13276">
    <property type="entry name" value="HTH_21"/>
    <property type="match status" value="1"/>
</dbReference>
<dbReference type="Gene3D" id="3.30.420.10">
    <property type="entry name" value="Ribonuclease H-like superfamily/Ribonuclease H"/>
    <property type="match status" value="1"/>
</dbReference>
<dbReference type="HOGENOM" id="CLU_027402_4_2_5"/>
<evidence type="ECO:0000259" key="1">
    <source>
        <dbReference type="PROSITE" id="PS50994"/>
    </source>
</evidence>